<sequence length="106" mass="11667">MEPHEKATQDCLAIEDDGAALACLKKVIEQYSDSDSCRPKLVLLVQEGCMPCKEEAALHKDDIARGIVQKISVNSSEGFAIAKKNDIFRIPSLLLLDCHDNLIMPV</sequence>
<organism evidence="1">
    <name type="scientific">marine sediment metagenome</name>
    <dbReference type="NCBI Taxonomy" id="412755"/>
    <lineage>
        <taxon>unclassified sequences</taxon>
        <taxon>metagenomes</taxon>
        <taxon>ecological metagenomes</taxon>
    </lineage>
</organism>
<gene>
    <name evidence="1" type="ORF">LCGC14_3104660</name>
</gene>
<protein>
    <recommendedName>
        <fullName evidence="2">Thioredoxin-like fold domain-containing protein</fullName>
    </recommendedName>
</protein>
<evidence type="ECO:0000313" key="1">
    <source>
        <dbReference type="EMBL" id="KKK52461.1"/>
    </source>
</evidence>
<accession>A0A0F8YWT3</accession>
<proteinExistence type="predicted"/>
<reference evidence="1" key="1">
    <citation type="journal article" date="2015" name="Nature">
        <title>Complex archaea that bridge the gap between prokaryotes and eukaryotes.</title>
        <authorList>
            <person name="Spang A."/>
            <person name="Saw J.H."/>
            <person name="Jorgensen S.L."/>
            <person name="Zaremba-Niedzwiedzka K."/>
            <person name="Martijn J."/>
            <person name="Lind A.E."/>
            <person name="van Eijk R."/>
            <person name="Schleper C."/>
            <person name="Guy L."/>
            <person name="Ettema T.J."/>
        </authorList>
    </citation>
    <scope>NUCLEOTIDE SEQUENCE</scope>
</reference>
<dbReference type="InterPro" id="IPR036249">
    <property type="entry name" value="Thioredoxin-like_sf"/>
</dbReference>
<name>A0A0F8YWT3_9ZZZZ</name>
<dbReference type="EMBL" id="LAZR01067005">
    <property type="protein sequence ID" value="KKK52461.1"/>
    <property type="molecule type" value="Genomic_DNA"/>
</dbReference>
<dbReference type="AlphaFoldDB" id="A0A0F8YWT3"/>
<evidence type="ECO:0008006" key="2">
    <source>
        <dbReference type="Google" id="ProtNLM"/>
    </source>
</evidence>
<dbReference type="SUPFAM" id="SSF52833">
    <property type="entry name" value="Thioredoxin-like"/>
    <property type="match status" value="1"/>
</dbReference>
<comment type="caution">
    <text evidence="1">The sequence shown here is derived from an EMBL/GenBank/DDBJ whole genome shotgun (WGS) entry which is preliminary data.</text>
</comment>